<protein>
    <recommendedName>
        <fullName evidence="4">Transporter</fullName>
    </recommendedName>
</protein>
<proteinExistence type="predicted"/>
<dbReference type="AlphaFoldDB" id="A0A5R8K892"/>
<dbReference type="RefSeq" id="WP_138088509.1">
    <property type="nucleotide sequence ID" value="NZ_VAUV01000023.1"/>
</dbReference>
<reference evidence="2 3" key="1">
    <citation type="submission" date="2019-05" db="EMBL/GenBank/DDBJ databases">
        <title>Verrucobacter flavum gen. nov., sp. nov. a new member of the family Verrucomicrobiaceae.</title>
        <authorList>
            <person name="Szuroczki S."/>
            <person name="Abbaszade G."/>
            <person name="Szabo A."/>
            <person name="Felfoldi T."/>
            <person name="Schumann P."/>
            <person name="Boka K."/>
            <person name="Keki Z."/>
            <person name="Toumi M."/>
            <person name="Toth E."/>
        </authorList>
    </citation>
    <scope>NUCLEOTIDE SEQUENCE [LARGE SCALE GENOMIC DNA]</scope>
    <source>
        <strain evidence="2 3">MG-N-17</strain>
    </source>
</reference>
<dbReference type="OrthoDB" id="597163at2"/>
<accession>A0A5R8K892</accession>
<feature type="signal peptide" evidence="1">
    <location>
        <begin position="1"/>
        <end position="24"/>
    </location>
</feature>
<name>A0A5R8K892_9BACT</name>
<organism evidence="2 3">
    <name type="scientific">Phragmitibacter flavus</name>
    <dbReference type="NCBI Taxonomy" id="2576071"/>
    <lineage>
        <taxon>Bacteria</taxon>
        <taxon>Pseudomonadati</taxon>
        <taxon>Verrucomicrobiota</taxon>
        <taxon>Verrucomicrobiia</taxon>
        <taxon>Verrucomicrobiales</taxon>
        <taxon>Verrucomicrobiaceae</taxon>
        <taxon>Phragmitibacter</taxon>
    </lineage>
</organism>
<sequence length="327" mass="35612">MKLTPSPLILSLAALLLGPAVSNANPDAMGAVDAMGADSTVPIQAGSTRASEMMIPPDIAGYGVGKPSLSFDYTLSDTMDFEDGSDGLDMQSFRARIPLFGTSSGDYRFSISSRYDFTRFETDAIGSRDLHEFNLSFQFAYIPDEMQPGWLGFIRLQPSLGMESGADISDALEGTIIGLIGYKFSPTFAAALGTYASYAYEDVSVYPAIGFIWRPSDSTYVQITPPLINLAWRFAPKWTVFVNTYPSGNKWQLDDDGSDSEARVLNLGMFRASAGVQYALSDNVRLSVRGGVNFLTDLEVRDEDQRVLSEDDLDSAPFGAATLTWVF</sequence>
<evidence type="ECO:0000256" key="1">
    <source>
        <dbReference type="SAM" id="SignalP"/>
    </source>
</evidence>
<dbReference type="EMBL" id="VAUV01000023">
    <property type="protein sequence ID" value="TLD68520.1"/>
    <property type="molecule type" value="Genomic_DNA"/>
</dbReference>
<keyword evidence="1" id="KW-0732">Signal</keyword>
<gene>
    <name evidence="2" type="ORF">FEM03_22200</name>
</gene>
<dbReference type="Proteomes" id="UP000306196">
    <property type="component" value="Unassembled WGS sequence"/>
</dbReference>
<evidence type="ECO:0000313" key="3">
    <source>
        <dbReference type="Proteomes" id="UP000306196"/>
    </source>
</evidence>
<evidence type="ECO:0000313" key="2">
    <source>
        <dbReference type="EMBL" id="TLD68520.1"/>
    </source>
</evidence>
<dbReference type="Gene3D" id="2.40.160.20">
    <property type="match status" value="1"/>
</dbReference>
<evidence type="ECO:0008006" key="4">
    <source>
        <dbReference type="Google" id="ProtNLM"/>
    </source>
</evidence>
<keyword evidence="3" id="KW-1185">Reference proteome</keyword>
<feature type="chain" id="PRO_5024442578" description="Transporter" evidence="1">
    <location>
        <begin position="25"/>
        <end position="327"/>
    </location>
</feature>
<comment type="caution">
    <text evidence="2">The sequence shown here is derived from an EMBL/GenBank/DDBJ whole genome shotgun (WGS) entry which is preliminary data.</text>
</comment>